<evidence type="ECO:0000313" key="7">
    <source>
        <dbReference type="EMBL" id="GAA4809856.1"/>
    </source>
</evidence>
<dbReference type="CDD" id="cd00995">
    <property type="entry name" value="PBP2_NikA_DppA_OppA_like"/>
    <property type="match status" value="1"/>
</dbReference>
<dbReference type="InterPro" id="IPR030678">
    <property type="entry name" value="Peptide/Ni-bd"/>
</dbReference>
<dbReference type="RefSeq" id="WP_200170713.1">
    <property type="nucleotide sequence ID" value="NZ_BAABKQ010000001.1"/>
</dbReference>
<evidence type="ECO:0000256" key="3">
    <source>
        <dbReference type="ARBA" id="ARBA00022729"/>
    </source>
</evidence>
<dbReference type="InterPro" id="IPR023765">
    <property type="entry name" value="SBP_5_CS"/>
</dbReference>
<evidence type="ECO:0000259" key="6">
    <source>
        <dbReference type="Pfam" id="PF00496"/>
    </source>
</evidence>
<evidence type="ECO:0000256" key="4">
    <source>
        <dbReference type="SAM" id="MobiDB-lite"/>
    </source>
</evidence>
<feature type="chain" id="PRO_5045157161" description="Solute-binding protein family 5 domain-containing protein" evidence="5">
    <location>
        <begin position="41"/>
        <end position="557"/>
    </location>
</feature>
<evidence type="ECO:0000256" key="5">
    <source>
        <dbReference type="SAM" id="SignalP"/>
    </source>
</evidence>
<protein>
    <recommendedName>
        <fullName evidence="6">Solute-binding protein family 5 domain-containing protein</fullName>
    </recommendedName>
</protein>
<feature type="region of interest" description="Disordered" evidence="4">
    <location>
        <begin position="42"/>
        <end position="71"/>
    </location>
</feature>
<keyword evidence="8" id="KW-1185">Reference proteome</keyword>
<dbReference type="PANTHER" id="PTHR30290:SF38">
    <property type="entry name" value="D,D-DIPEPTIDE-BINDING PERIPLASMIC PROTEIN DDPA-RELATED"/>
    <property type="match status" value="1"/>
</dbReference>
<comment type="similarity">
    <text evidence="2">Belongs to the bacterial solute-binding protein 5 family.</text>
</comment>
<dbReference type="Proteomes" id="UP001500839">
    <property type="component" value="Unassembled WGS sequence"/>
</dbReference>
<dbReference type="PANTHER" id="PTHR30290">
    <property type="entry name" value="PERIPLASMIC BINDING COMPONENT OF ABC TRANSPORTER"/>
    <property type="match status" value="1"/>
</dbReference>
<name>A0ABP9CHY2_9ACTN</name>
<dbReference type="PROSITE" id="PS01040">
    <property type="entry name" value="SBP_BACTERIAL_5"/>
    <property type="match status" value="1"/>
</dbReference>
<dbReference type="Gene3D" id="3.40.190.10">
    <property type="entry name" value="Periplasmic binding protein-like II"/>
    <property type="match status" value="1"/>
</dbReference>
<organism evidence="7 8">
    <name type="scientific">Tomitella cavernea</name>
    <dbReference type="NCBI Taxonomy" id="1387982"/>
    <lineage>
        <taxon>Bacteria</taxon>
        <taxon>Bacillati</taxon>
        <taxon>Actinomycetota</taxon>
        <taxon>Actinomycetes</taxon>
        <taxon>Mycobacteriales</taxon>
        <taxon>Tomitella</taxon>
    </lineage>
</organism>
<evidence type="ECO:0000313" key="8">
    <source>
        <dbReference type="Proteomes" id="UP001500839"/>
    </source>
</evidence>
<dbReference type="InterPro" id="IPR000914">
    <property type="entry name" value="SBP_5_dom"/>
</dbReference>
<comment type="caution">
    <text evidence="7">The sequence shown here is derived from an EMBL/GenBank/DDBJ whole genome shotgun (WGS) entry which is preliminary data.</text>
</comment>
<reference evidence="8" key="1">
    <citation type="journal article" date="2019" name="Int. J. Syst. Evol. Microbiol.">
        <title>The Global Catalogue of Microorganisms (GCM) 10K type strain sequencing project: providing services to taxonomists for standard genome sequencing and annotation.</title>
        <authorList>
            <consortium name="The Broad Institute Genomics Platform"/>
            <consortium name="The Broad Institute Genome Sequencing Center for Infectious Disease"/>
            <person name="Wu L."/>
            <person name="Ma J."/>
        </authorList>
    </citation>
    <scope>NUCLEOTIDE SEQUENCE [LARGE SCALE GENOMIC DNA]</scope>
    <source>
        <strain evidence="8">JCM 18542</strain>
    </source>
</reference>
<dbReference type="Pfam" id="PF00496">
    <property type="entry name" value="SBP_bac_5"/>
    <property type="match status" value="1"/>
</dbReference>
<feature type="domain" description="Solute-binding protein family 5" evidence="6">
    <location>
        <begin position="126"/>
        <end position="464"/>
    </location>
</feature>
<accession>A0ABP9CHY2</accession>
<evidence type="ECO:0000256" key="2">
    <source>
        <dbReference type="ARBA" id="ARBA00005695"/>
    </source>
</evidence>
<feature type="compositionally biased region" description="Gly residues" evidence="4">
    <location>
        <begin position="42"/>
        <end position="52"/>
    </location>
</feature>
<gene>
    <name evidence="7" type="ORF">GCM10023353_12470</name>
</gene>
<comment type="subcellular location">
    <subcellularLocation>
        <location evidence="1">Cell membrane</location>
        <topology evidence="1">Lipid-anchor</topology>
    </subcellularLocation>
</comment>
<sequence>MKSNDHRAGGRPPARRVRLAGRAGLAALAAAVLVTGCASGGGGDTGSDGGTSNGTSDGAGTFTPGLVNMPKDEGDVVRGGTLTYGVQALAPVLTPGKQGASRGGTGGDAAAAVYDVLMKYDPDSGEFTPQLAESLTSDDDVTWTLKLREGVKFSDGTPLDAQAVVASFERYTAQNGADAGLWNQTVESASATDPRTVTITLKAPWHRFPSMLALGYGMVVAPTAGSDDDFKPIGAGPFIEQEFRPGEARILKANPDYWGGPPPLDTIRMVALNGPQENFDSLKSGGLDLAYIRGLAPAIQDVVDAGYPGYISVLNSGSAEIINNREGRPGADVRVRKAIAMALDPEQIDQRAQNGEGMPTSDIFAETSRWHPDVPGVAFDPDQARKLLGEAKADGYDGTLDYMFLNEPKDHAIALAVQALLQNVGFTVNMHGATSAADIITGVYVQHDFDLAHAGLGFYESIPDLGLQGTLQSDSPSNTAGYSDEQMDALIAKFRSTASEDDARQVMAEIQEHWNETVPSAPIGALPSIRAWLKNVHGVEPSATGIMLLGDAWKSGS</sequence>
<keyword evidence="3 5" id="KW-0732">Signal</keyword>
<dbReference type="PIRSF" id="PIRSF002741">
    <property type="entry name" value="MppA"/>
    <property type="match status" value="1"/>
</dbReference>
<evidence type="ECO:0000256" key="1">
    <source>
        <dbReference type="ARBA" id="ARBA00004193"/>
    </source>
</evidence>
<dbReference type="Gene3D" id="3.10.105.10">
    <property type="entry name" value="Dipeptide-binding Protein, Domain 3"/>
    <property type="match status" value="1"/>
</dbReference>
<dbReference type="InterPro" id="IPR039424">
    <property type="entry name" value="SBP_5"/>
</dbReference>
<dbReference type="SUPFAM" id="SSF53850">
    <property type="entry name" value="Periplasmic binding protein-like II"/>
    <property type="match status" value="1"/>
</dbReference>
<feature type="signal peptide" evidence="5">
    <location>
        <begin position="1"/>
        <end position="40"/>
    </location>
</feature>
<proteinExistence type="inferred from homology"/>
<dbReference type="EMBL" id="BAABKQ010000001">
    <property type="protein sequence ID" value="GAA4809856.1"/>
    <property type="molecule type" value="Genomic_DNA"/>
</dbReference>